<dbReference type="Proteomes" id="UP000693946">
    <property type="component" value="Linkage Group LG19"/>
</dbReference>
<comment type="caution">
    <text evidence="2">The sequence shown here is derived from an EMBL/GenBank/DDBJ whole genome shotgun (WGS) entry which is preliminary data.</text>
</comment>
<protein>
    <submittedName>
        <fullName evidence="2">Uncharacterized protein</fullName>
    </submittedName>
</protein>
<gene>
    <name evidence="2" type="ORF">JOB18_024354</name>
</gene>
<evidence type="ECO:0000313" key="3">
    <source>
        <dbReference type="Proteomes" id="UP000693946"/>
    </source>
</evidence>
<dbReference type="AlphaFoldDB" id="A0AAV6RLF3"/>
<keyword evidence="3" id="KW-1185">Reference proteome</keyword>
<name>A0AAV6RLF3_SOLSE</name>
<evidence type="ECO:0000256" key="1">
    <source>
        <dbReference type="SAM" id="MobiDB-lite"/>
    </source>
</evidence>
<reference evidence="2 3" key="1">
    <citation type="journal article" date="2021" name="Sci. Rep.">
        <title>Chromosome anchoring in Senegalese sole (Solea senegalensis) reveals sex-associated markers and genome rearrangements in flatfish.</title>
        <authorList>
            <person name="Guerrero-Cozar I."/>
            <person name="Gomez-Garrido J."/>
            <person name="Berbel C."/>
            <person name="Martinez-Blanch J.F."/>
            <person name="Alioto T."/>
            <person name="Claros M.G."/>
            <person name="Gagnaire P.A."/>
            <person name="Manchado M."/>
        </authorList>
    </citation>
    <scope>NUCLEOTIDE SEQUENCE [LARGE SCALE GENOMIC DNA]</scope>
    <source>
        <strain evidence="2">Sse05_10M</strain>
    </source>
</reference>
<sequence>METRAQETQQDHTKSWRWTADQHPLQQMFAPGIAADNSSSITDNLGRGEALT</sequence>
<organism evidence="2 3">
    <name type="scientific">Solea senegalensis</name>
    <name type="common">Senegalese sole</name>
    <dbReference type="NCBI Taxonomy" id="28829"/>
    <lineage>
        <taxon>Eukaryota</taxon>
        <taxon>Metazoa</taxon>
        <taxon>Chordata</taxon>
        <taxon>Craniata</taxon>
        <taxon>Vertebrata</taxon>
        <taxon>Euteleostomi</taxon>
        <taxon>Actinopterygii</taxon>
        <taxon>Neopterygii</taxon>
        <taxon>Teleostei</taxon>
        <taxon>Neoteleostei</taxon>
        <taxon>Acanthomorphata</taxon>
        <taxon>Carangaria</taxon>
        <taxon>Pleuronectiformes</taxon>
        <taxon>Pleuronectoidei</taxon>
        <taxon>Soleidae</taxon>
        <taxon>Solea</taxon>
    </lineage>
</organism>
<accession>A0AAV6RLF3</accession>
<feature type="region of interest" description="Disordered" evidence="1">
    <location>
        <begin position="31"/>
        <end position="52"/>
    </location>
</feature>
<proteinExistence type="predicted"/>
<evidence type="ECO:0000313" key="2">
    <source>
        <dbReference type="EMBL" id="KAG7505137.1"/>
    </source>
</evidence>
<feature type="compositionally biased region" description="Basic and acidic residues" evidence="1">
    <location>
        <begin position="1"/>
        <end position="14"/>
    </location>
</feature>
<feature type="region of interest" description="Disordered" evidence="1">
    <location>
        <begin position="1"/>
        <end position="20"/>
    </location>
</feature>
<dbReference type="EMBL" id="JAGKHQ010000011">
    <property type="protein sequence ID" value="KAG7505137.1"/>
    <property type="molecule type" value="Genomic_DNA"/>
</dbReference>